<feature type="repeat" description="TPR" evidence="7">
    <location>
        <begin position="537"/>
        <end position="570"/>
    </location>
</feature>
<gene>
    <name evidence="9" type="primary">APC8_2</name>
    <name evidence="9" type="ORF">CK203_089073</name>
</gene>
<dbReference type="PANTHER" id="PTHR12558:SF10">
    <property type="entry name" value="CELL DIVISION CYCLE PROTEIN 23 HOMOLOG"/>
    <property type="match status" value="1"/>
</dbReference>
<dbReference type="Gene3D" id="1.25.40.10">
    <property type="entry name" value="Tetratricopeptide repeat domain"/>
    <property type="match status" value="4"/>
</dbReference>
<keyword evidence="2" id="KW-0677">Repeat</keyword>
<evidence type="ECO:0000256" key="6">
    <source>
        <dbReference type="ARBA" id="ARBA00023306"/>
    </source>
</evidence>
<dbReference type="PANTHER" id="PTHR12558">
    <property type="entry name" value="CELL DIVISION CYCLE 16,23,27"/>
    <property type="match status" value="1"/>
</dbReference>
<dbReference type="AlphaFoldDB" id="A0A438F5Q0"/>
<sequence>MSSKDSCRNELRFAIRQLSDRCLYSAAKWAAEQLVGIEQDPAKFTPSHTRFQRGSSSIRRRFRTNEIASTPTAGVSYVSTPVLEEDEAVDGDFYLLAKSYFDCREYRRTAHVLRDQTGKKAVFLRCYALYLGLGWGKGKFQVQFHVTEKRKRCQMNPISQLVYGLQTQEKRGLGLRNLSVLNSAFLDKWVWRFASEREPPWKQVIIGKFGKKGDVGAPVCKGRLWCRIKEGNKCDNSPLRASFPFLYAIASSKDLWSGSWVIHALALTADLRNLGVKLTESSLLIIYHQAGEKRKEEEMIELEGPLGKSDAVNHELVSLERELSTLRKNGTVDPFGLYLYGLVLKEKGSENLARTVLVESVNSYPWNWNAWTELHAYQELRMHNESLGKYEYLQGTFSFSNYIQAQIAKAQYSLREFEQVEIIFDELLRNDPYRVEDMDMYSNVLYAKECFSALSYLAHRVFLTDKYRPESCCIIGNYYSLKGQHEKSVVYFRRALKLNKNYLSAWTLMGHEYVEMKNTPAAVDAYRRAVDINPCDYRAWYGLGQAYEMMFMPYYALHYFRKSVFLQPNDSRLWIAMAQCYETDQLQMLEDAIKCYKRAANCNDTEAIALHQLAKLSKELKRSEEAAFYYKKDLERMEAEEREGPNMVEALLFLATYYKSQKRFEEAEIYCTRLLDYTGPEKETAKSLLRGMRKAQSGFPSMDIEHLPP</sequence>
<reference evidence="9 10" key="1">
    <citation type="journal article" date="2018" name="PLoS Genet.">
        <title>Population sequencing reveals clonal diversity and ancestral inbreeding in the grapevine cultivar Chardonnay.</title>
        <authorList>
            <person name="Roach M.J."/>
            <person name="Johnson D.L."/>
            <person name="Bohlmann J."/>
            <person name="van Vuuren H.J."/>
            <person name="Jones S.J."/>
            <person name="Pretorius I.S."/>
            <person name="Schmidt S.A."/>
            <person name="Borneman A.R."/>
        </authorList>
    </citation>
    <scope>NUCLEOTIDE SEQUENCE [LARGE SCALE GENOMIC DNA]</scope>
    <source>
        <strain evidence="10">cv. Chardonnay</strain>
        <tissue evidence="9">Leaf</tissue>
    </source>
</reference>
<dbReference type="InterPro" id="IPR011990">
    <property type="entry name" value="TPR-like_helical_dom_sf"/>
</dbReference>
<dbReference type="Pfam" id="PF13414">
    <property type="entry name" value="TPR_11"/>
    <property type="match status" value="1"/>
</dbReference>
<dbReference type="SUPFAM" id="SSF48452">
    <property type="entry name" value="TPR-like"/>
    <property type="match status" value="1"/>
</dbReference>
<evidence type="ECO:0000256" key="1">
    <source>
        <dbReference type="ARBA" id="ARBA00022618"/>
    </source>
</evidence>
<evidence type="ECO:0000256" key="5">
    <source>
        <dbReference type="ARBA" id="ARBA00022803"/>
    </source>
</evidence>
<dbReference type="EMBL" id="QGNW01001118">
    <property type="protein sequence ID" value="RVW55338.1"/>
    <property type="molecule type" value="Genomic_DNA"/>
</dbReference>
<evidence type="ECO:0000259" key="8">
    <source>
        <dbReference type="Pfam" id="PF04049"/>
    </source>
</evidence>
<feature type="domain" description="Cdc23" evidence="8">
    <location>
        <begin position="7"/>
        <end position="132"/>
    </location>
</feature>
<keyword evidence="5 7" id="KW-0802">TPR repeat</keyword>
<dbReference type="Pfam" id="PF04049">
    <property type="entry name" value="ANAPC8"/>
    <property type="match status" value="2"/>
</dbReference>
<evidence type="ECO:0000313" key="9">
    <source>
        <dbReference type="EMBL" id="RVW55338.1"/>
    </source>
</evidence>
<evidence type="ECO:0000256" key="2">
    <source>
        <dbReference type="ARBA" id="ARBA00022737"/>
    </source>
</evidence>
<comment type="caution">
    <text evidence="9">The sequence shown here is derived from an EMBL/GenBank/DDBJ whole genome shotgun (WGS) entry which is preliminary data.</text>
</comment>
<protein>
    <submittedName>
        <fullName evidence="9">Anaphase-promoting complex subunit 8</fullName>
    </submittedName>
</protein>
<dbReference type="SMART" id="SM00028">
    <property type="entry name" value="TPR"/>
    <property type="match status" value="6"/>
</dbReference>
<dbReference type="InterPro" id="IPR007192">
    <property type="entry name" value="APC8"/>
</dbReference>
<keyword evidence="4" id="KW-0833">Ubl conjugation pathway</keyword>
<dbReference type="Pfam" id="PF13181">
    <property type="entry name" value="TPR_8"/>
    <property type="match status" value="1"/>
</dbReference>
<dbReference type="GO" id="GO:0051301">
    <property type="term" value="P:cell division"/>
    <property type="evidence" value="ECO:0007669"/>
    <property type="project" value="UniProtKB-KW"/>
</dbReference>
<evidence type="ECO:0000256" key="7">
    <source>
        <dbReference type="PROSITE-ProRule" id="PRU00339"/>
    </source>
</evidence>
<keyword evidence="1" id="KW-0132">Cell division</keyword>
<name>A0A438F5Q0_VITVI</name>
<feature type="repeat" description="TPR" evidence="7">
    <location>
        <begin position="503"/>
        <end position="536"/>
    </location>
</feature>
<keyword evidence="6" id="KW-0131">Cell cycle</keyword>
<accession>A0A438F5Q0</accession>
<evidence type="ECO:0000256" key="4">
    <source>
        <dbReference type="ARBA" id="ARBA00022786"/>
    </source>
</evidence>
<keyword evidence="3" id="KW-0498">Mitosis</keyword>
<dbReference type="GO" id="GO:0005680">
    <property type="term" value="C:anaphase-promoting complex"/>
    <property type="evidence" value="ECO:0007669"/>
    <property type="project" value="InterPro"/>
</dbReference>
<feature type="domain" description="Cdc23" evidence="8">
    <location>
        <begin position="290"/>
        <end position="375"/>
    </location>
</feature>
<organism evidence="9 10">
    <name type="scientific">Vitis vinifera</name>
    <name type="common">Grape</name>
    <dbReference type="NCBI Taxonomy" id="29760"/>
    <lineage>
        <taxon>Eukaryota</taxon>
        <taxon>Viridiplantae</taxon>
        <taxon>Streptophyta</taxon>
        <taxon>Embryophyta</taxon>
        <taxon>Tracheophyta</taxon>
        <taxon>Spermatophyta</taxon>
        <taxon>Magnoliopsida</taxon>
        <taxon>eudicotyledons</taxon>
        <taxon>Gunneridae</taxon>
        <taxon>Pentapetalae</taxon>
        <taxon>rosids</taxon>
        <taxon>Vitales</taxon>
        <taxon>Vitaceae</taxon>
        <taxon>Viteae</taxon>
        <taxon>Vitis</taxon>
    </lineage>
</organism>
<dbReference type="Proteomes" id="UP000288805">
    <property type="component" value="Unassembled WGS sequence"/>
</dbReference>
<feature type="repeat" description="TPR" evidence="7">
    <location>
        <begin position="469"/>
        <end position="502"/>
    </location>
</feature>
<dbReference type="PROSITE" id="PS50005">
    <property type="entry name" value="TPR"/>
    <property type="match status" value="3"/>
</dbReference>
<evidence type="ECO:0000256" key="3">
    <source>
        <dbReference type="ARBA" id="ARBA00022776"/>
    </source>
</evidence>
<proteinExistence type="predicted"/>
<dbReference type="InterPro" id="IPR019734">
    <property type="entry name" value="TPR_rpt"/>
</dbReference>
<evidence type="ECO:0000313" key="10">
    <source>
        <dbReference type="Proteomes" id="UP000288805"/>
    </source>
</evidence>